<accession>A0A914X420</accession>
<keyword evidence="2" id="KW-0812">Transmembrane</keyword>
<dbReference type="WBParaSite" id="PSAMB.scaffold6585size9180.g28771.t1">
    <property type="protein sequence ID" value="PSAMB.scaffold6585size9180.g28771.t1"/>
    <property type="gene ID" value="PSAMB.scaffold6585size9180.g28771"/>
</dbReference>
<evidence type="ECO:0000256" key="1">
    <source>
        <dbReference type="SAM" id="MobiDB-lite"/>
    </source>
</evidence>
<keyword evidence="2" id="KW-1133">Transmembrane helix</keyword>
<sequence>MPSAPSATTLLSSAMTTKNIETTTAVDDYWQTTSQSVNGTKSGEPLFYGMDRGALFRMSYVLIALTTMILIYVGVKVCRMKRSRSRVRRYDILSAKQLAPELVVDSEDESEDELFGTQDDRSQLVPNGAPR</sequence>
<dbReference type="Proteomes" id="UP000887566">
    <property type="component" value="Unplaced"/>
</dbReference>
<evidence type="ECO:0000313" key="4">
    <source>
        <dbReference type="WBParaSite" id="PSAMB.scaffold6585size9180.g28771.t1"/>
    </source>
</evidence>
<dbReference type="AlphaFoldDB" id="A0A914X420"/>
<keyword evidence="2" id="KW-0472">Membrane</keyword>
<feature type="compositionally biased region" description="Acidic residues" evidence="1">
    <location>
        <begin position="104"/>
        <end position="114"/>
    </location>
</feature>
<feature type="region of interest" description="Disordered" evidence="1">
    <location>
        <begin position="104"/>
        <end position="131"/>
    </location>
</feature>
<dbReference type="Pfam" id="PF06679">
    <property type="entry name" value="DUF1180"/>
    <property type="match status" value="1"/>
</dbReference>
<protein>
    <submittedName>
        <fullName evidence="4">Uncharacterized protein</fullName>
    </submittedName>
</protein>
<reference evidence="4" key="1">
    <citation type="submission" date="2022-11" db="UniProtKB">
        <authorList>
            <consortium name="WormBaseParasite"/>
        </authorList>
    </citation>
    <scope>IDENTIFICATION</scope>
</reference>
<feature type="transmembrane region" description="Helical" evidence="2">
    <location>
        <begin position="54"/>
        <end position="75"/>
    </location>
</feature>
<keyword evidence="3" id="KW-1185">Reference proteome</keyword>
<organism evidence="3 4">
    <name type="scientific">Plectus sambesii</name>
    <dbReference type="NCBI Taxonomy" id="2011161"/>
    <lineage>
        <taxon>Eukaryota</taxon>
        <taxon>Metazoa</taxon>
        <taxon>Ecdysozoa</taxon>
        <taxon>Nematoda</taxon>
        <taxon>Chromadorea</taxon>
        <taxon>Plectida</taxon>
        <taxon>Plectina</taxon>
        <taxon>Plectoidea</taxon>
        <taxon>Plectidae</taxon>
        <taxon>Plectus</taxon>
    </lineage>
</organism>
<name>A0A914X420_9BILA</name>
<evidence type="ECO:0000313" key="3">
    <source>
        <dbReference type="Proteomes" id="UP000887566"/>
    </source>
</evidence>
<proteinExistence type="predicted"/>
<evidence type="ECO:0000256" key="2">
    <source>
        <dbReference type="SAM" id="Phobius"/>
    </source>
</evidence>